<gene>
    <name evidence="1" type="ORF">F5148DRAFT_1281593</name>
</gene>
<protein>
    <submittedName>
        <fullName evidence="1">Uncharacterized protein</fullName>
    </submittedName>
</protein>
<comment type="caution">
    <text evidence="1">The sequence shown here is derived from an EMBL/GenBank/DDBJ whole genome shotgun (WGS) entry which is preliminary data.</text>
</comment>
<reference evidence="1" key="1">
    <citation type="submission" date="2021-03" db="EMBL/GenBank/DDBJ databases">
        <title>Evolutionary priming and transition to the ectomycorrhizal habit in an iconic lineage of mushroom-forming fungi: is preadaptation a requirement?</title>
        <authorList>
            <consortium name="DOE Joint Genome Institute"/>
            <person name="Looney B.P."/>
            <person name="Miyauchi S."/>
            <person name="Morin E."/>
            <person name="Drula E."/>
            <person name="Courty P.E."/>
            <person name="Chicoki N."/>
            <person name="Fauchery L."/>
            <person name="Kohler A."/>
            <person name="Kuo A."/>
            <person name="LaButti K."/>
            <person name="Pangilinan J."/>
            <person name="Lipzen A."/>
            <person name="Riley R."/>
            <person name="Andreopoulos W."/>
            <person name="He G."/>
            <person name="Johnson J."/>
            <person name="Barry K.W."/>
            <person name="Grigoriev I.V."/>
            <person name="Nagy L."/>
            <person name="Hibbett D."/>
            <person name="Henrissat B."/>
            <person name="Matheny P.B."/>
            <person name="Labbe J."/>
            <person name="Martin A.F."/>
        </authorList>
    </citation>
    <scope>NUCLEOTIDE SEQUENCE</scope>
    <source>
        <strain evidence="1">BPL698</strain>
    </source>
</reference>
<accession>A0ACC0UG69</accession>
<keyword evidence="2" id="KW-1185">Reference proteome</keyword>
<evidence type="ECO:0000313" key="1">
    <source>
        <dbReference type="EMBL" id="KAI9510723.1"/>
    </source>
</evidence>
<name>A0ACC0UG69_9AGAM</name>
<evidence type="ECO:0000313" key="2">
    <source>
        <dbReference type="Proteomes" id="UP001207468"/>
    </source>
</evidence>
<dbReference type="Proteomes" id="UP001207468">
    <property type="component" value="Unassembled WGS sequence"/>
</dbReference>
<organism evidence="1 2">
    <name type="scientific">Russula earlei</name>
    <dbReference type="NCBI Taxonomy" id="71964"/>
    <lineage>
        <taxon>Eukaryota</taxon>
        <taxon>Fungi</taxon>
        <taxon>Dikarya</taxon>
        <taxon>Basidiomycota</taxon>
        <taxon>Agaricomycotina</taxon>
        <taxon>Agaricomycetes</taxon>
        <taxon>Russulales</taxon>
        <taxon>Russulaceae</taxon>
        <taxon>Russula</taxon>
    </lineage>
</organism>
<dbReference type="EMBL" id="JAGFNK010000035">
    <property type="protein sequence ID" value="KAI9510723.1"/>
    <property type="molecule type" value="Genomic_DNA"/>
</dbReference>
<proteinExistence type="predicted"/>
<sequence length="117" mass="12731">MPSDNFQAHHRPSKVELTIAERSMVSTTAVQGGPAEGATKNPIRSRGQLIVEALGLWGEMEADWWSQSNINPNRDWKTVADSGNAPGMNMQDLPSFGHSSAQIYPSRPDPQGFAKSP</sequence>